<dbReference type="InterPro" id="IPR022383">
    <property type="entry name" value="Lactate/malate_DH_C"/>
</dbReference>
<keyword evidence="3" id="KW-0816">Tricarboxylic acid cycle</keyword>
<dbReference type="KEGG" id="phu:Phum_PHUM127890"/>
<dbReference type="EMBL" id="AAZO01001496">
    <property type="status" value="NOT_ANNOTATED_CDS"/>
    <property type="molecule type" value="Genomic_DNA"/>
</dbReference>
<dbReference type="PANTHER" id="PTHR11540">
    <property type="entry name" value="MALATE AND LACTATE DEHYDROGENASE"/>
    <property type="match status" value="1"/>
</dbReference>
<evidence type="ECO:0000313" key="9">
    <source>
        <dbReference type="EnsemblMetazoa" id="PHUM127890-PA"/>
    </source>
</evidence>
<keyword evidence="5" id="KW-0520">NAD</keyword>
<dbReference type="RefSeq" id="XP_002424364.1">
    <property type="nucleotide sequence ID" value="XM_002424319.1"/>
</dbReference>
<evidence type="ECO:0000313" key="10">
    <source>
        <dbReference type="Proteomes" id="UP000009046"/>
    </source>
</evidence>
<dbReference type="OrthoDB" id="755699at2759"/>
<dbReference type="GO" id="GO:0005739">
    <property type="term" value="C:mitochondrion"/>
    <property type="evidence" value="ECO:0007669"/>
    <property type="project" value="TreeGrafter"/>
</dbReference>
<organism>
    <name type="scientific">Pediculus humanus subsp. corporis</name>
    <name type="common">Body louse</name>
    <dbReference type="NCBI Taxonomy" id="121224"/>
    <lineage>
        <taxon>Eukaryota</taxon>
        <taxon>Metazoa</taxon>
        <taxon>Ecdysozoa</taxon>
        <taxon>Arthropoda</taxon>
        <taxon>Hexapoda</taxon>
        <taxon>Insecta</taxon>
        <taxon>Pterygota</taxon>
        <taxon>Neoptera</taxon>
        <taxon>Paraneoptera</taxon>
        <taxon>Psocodea</taxon>
        <taxon>Troctomorpha</taxon>
        <taxon>Phthiraptera</taxon>
        <taxon>Anoplura</taxon>
        <taxon>Pediculidae</taxon>
        <taxon>Pediculus</taxon>
    </lineage>
</organism>
<evidence type="ECO:0000313" key="8">
    <source>
        <dbReference type="EMBL" id="EEB11626.1"/>
    </source>
</evidence>
<dbReference type="SUPFAM" id="SSF51735">
    <property type="entry name" value="NAD(P)-binding Rossmann-fold domains"/>
    <property type="match status" value="1"/>
</dbReference>
<dbReference type="InterPro" id="IPR015955">
    <property type="entry name" value="Lactate_DH/Glyco_Ohase_4_C"/>
</dbReference>
<dbReference type="SUPFAM" id="SSF56327">
    <property type="entry name" value="LDH C-terminal domain-like"/>
    <property type="match status" value="1"/>
</dbReference>
<sequence length="408" mass="44857">MFVARSLKKKTTQTVLKYFKRFRKCKGKCPPPDDKSQVDKVTILGSANPLGQYLAFLLKGQEVIRNLALYDEKNVRGVALDLEHISTKCKVKGNTGEHGMKDALRHSDIIIITNGYNKPVEENEGSLRENAKIIYKYGIKIASICPEALVCIITPPINIMVPLFSEAMRFCCAYDPNKIFGVCSLMEMRANTIIGEYLGIDPAAVRVPIVGGTSNLTAVPLLSHAKPYSEFTLAEMKQLVSGILEAPSGCSKMKTDAPLSTAFAITRFVLTLAAGLCTCNCAKQTAFVRSNVLSQVKYFASEVRTSSKGAIANFGLPKLHDYELELLSMGMVSLEKDIAKAERLFEEFNSETKEEPLKEKFTSEKPFISKTPCPPCPSCIPTDICSHAVPKKLSGPPRTNSPCFCCCR</sequence>
<keyword evidence="10" id="KW-1185">Reference proteome</keyword>
<dbReference type="AlphaFoldDB" id="E0VE20"/>
<reference evidence="8" key="2">
    <citation type="submission" date="2007-04" db="EMBL/GenBank/DDBJ databases">
        <title>The genome of the human body louse.</title>
        <authorList>
            <consortium name="The Human Body Louse Genome Consortium"/>
            <person name="Kirkness E."/>
            <person name="Walenz B."/>
            <person name="Hass B."/>
            <person name="Bruggner R."/>
            <person name="Strausberg R."/>
        </authorList>
    </citation>
    <scope>NUCLEOTIDE SEQUENCE</scope>
    <source>
        <strain evidence="8">USDA</strain>
    </source>
</reference>
<evidence type="ECO:0000259" key="6">
    <source>
        <dbReference type="Pfam" id="PF00056"/>
    </source>
</evidence>
<dbReference type="Pfam" id="PF02866">
    <property type="entry name" value="Ldh_1_C"/>
    <property type="match status" value="1"/>
</dbReference>
<dbReference type="PANTHER" id="PTHR11540:SF16">
    <property type="entry name" value="MALATE DEHYDROGENASE, MITOCHONDRIAL"/>
    <property type="match status" value="1"/>
</dbReference>
<dbReference type="InParanoid" id="E0VE20"/>
<evidence type="ECO:0000256" key="3">
    <source>
        <dbReference type="ARBA" id="ARBA00022532"/>
    </source>
</evidence>
<dbReference type="OMA" id="EMRANTI"/>
<dbReference type="EnsemblMetazoa" id="PHUM127890-RA">
    <property type="protein sequence ID" value="PHUM127890-PA"/>
    <property type="gene ID" value="PHUM127890"/>
</dbReference>
<dbReference type="GO" id="GO:0030060">
    <property type="term" value="F:L-malate dehydrogenase (NAD+) activity"/>
    <property type="evidence" value="ECO:0007669"/>
    <property type="project" value="UniProtKB-EC"/>
</dbReference>
<dbReference type="Gene3D" id="3.40.50.720">
    <property type="entry name" value="NAD(P)-binding Rossmann-like Domain"/>
    <property type="match status" value="1"/>
</dbReference>
<gene>
    <name evidence="9" type="primary">8233929</name>
    <name evidence="8" type="ORF">Phum_PHUM127890</name>
</gene>
<dbReference type="GO" id="GO:0006099">
    <property type="term" value="P:tricarboxylic acid cycle"/>
    <property type="evidence" value="ECO:0007669"/>
    <property type="project" value="UniProtKB-KW"/>
</dbReference>
<dbReference type="STRING" id="121224.E0VE20"/>
<dbReference type="EC" id="1.1.1.37" evidence="1"/>
<evidence type="ECO:0000256" key="4">
    <source>
        <dbReference type="ARBA" id="ARBA00023002"/>
    </source>
</evidence>
<keyword evidence="4 8" id="KW-0560">Oxidoreductase</keyword>
<reference evidence="8" key="1">
    <citation type="submission" date="2007-04" db="EMBL/GenBank/DDBJ databases">
        <title>Annotation of Pediculus humanus corporis strain USDA.</title>
        <authorList>
            <person name="Kirkness E."/>
            <person name="Hannick L."/>
            <person name="Hass B."/>
            <person name="Bruggner R."/>
            <person name="Lawson D."/>
            <person name="Bidwell S."/>
            <person name="Joardar V."/>
            <person name="Caler E."/>
            <person name="Walenz B."/>
            <person name="Inman J."/>
            <person name="Schobel S."/>
            <person name="Galinsky K."/>
            <person name="Amedeo P."/>
            <person name="Strausberg R."/>
        </authorList>
    </citation>
    <scope>NUCLEOTIDE SEQUENCE</scope>
    <source>
        <strain evidence="8">USDA</strain>
    </source>
</reference>
<dbReference type="eggNOG" id="KOG1494">
    <property type="taxonomic scope" value="Eukaryota"/>
</dbReference>
<dbReference type="VEuPathDB" id="VectorBase:PHUM127890"/>
<dbReference type="InterPro" id="IPR036291">
    <property type="entry name" value="NAD(P)-bd_dom_sf"/>
</dbReference>
<name>E0VE20_PEDHC</name>
<dbReference type="Proteomes" id="UP000009046">
    <property type="component" value="Unassembled WGS sequence"/>
</dbReference>
<protein>
    <recommendedName>
        <fullName evidence="2">Malate dehydrogenase, mitochondrial</fullName>
        <ecNumber evidence="1">1.1.1.37</ecNumber>
    </recommendedName>
</protein>
<evidence type="ECO:0000256" key="1">
    <source>
        <dbReference type="ARBA" id="ARBA00012995"/>
    </source>
</evidence>
<dbReference type="Gene3D" id="3.90.110.10">
    <property type="entry name" value="Lactate dehydrogenase/glycoside hydrolase, family 4, C-terminal"/>
    <property type="match status" value="1"/>
</dbReference>
<dbReference type="HOGENOM" id="CLU_047181_0_1_1"/>
<proteinExistence type="predicted"/>
<reference evidence="9" key="3">
    <citation type="submission" date="2020-05" db="UniProtKB">
        <authorList>
            <consortium name="EnsemblMetazoa"/>
        </authorList>
    </citation>
    <scope>IDENTIFICATION</scope>
    <source>
        <strain evidence="9">USDA</strain>
    </source>
</reference>
<dbReference type="GeneID" id="8233929"/>
<evidence type="ECO:0000259" key="7">
    <source>
        <dbReference type="Pfam" id="PF02866"/>
    </source>
</evidence>
<dbReference type="EMBL" id="DS235088">
    <property type="protein sequence ID" value="EEB11626.1"/>
    <property type="molecule type" value="Genomic_DNA"/>
</dbReference>
<feature type="domain" description="Lactate/malate dehydrogenase C-terminal" evidence="7">
    <location>
        <begin position="187"/>
        <end position="342"/>
    </location>
</feature>
<feature type="domain" description="Lactate/malate dehydrogenase N-terminal" evidence="6">
    <location>
        <begin position="40"/>
        <end position="168"/>
    </location>
</feature>
<dbReference type="CTD" id="8233929"/>
<evidence type="ECO:0000256" key="5">
    <source>
        <dbReference type="ARBA" id="ARBA00023027"/>
    </source>
</evidence>
<accession>E0VE20</accession>
<evidence type="ECO:0000256" key="2">
    <source>
        <dbReference type="ARBA" id="ARBA00016075"/>
    </source>
</evidence>
<dbReference type="Pfam" id="PF00056">
    <property type="entry name" value="Ldh_1_N"/>
    <property type="match status" value="1"/>
</dbReference>
<dbReference type="InterPro" id="IPR001236">
    <property type="entry name" value="Lactate/malate_DH_N"/>
</dbReference>